<dbReference type="OrthoDB" id="1055097at2759"/>
<organism evidence="4">
    <name type="scientific">Aphanomyces astaci</name>
    <name type="common">Crayfish plague agent</name>
    <dbReference type="NCBI Taxonomy" id="112090"/>
    <lineage>
        <taxon>Eukaryota</taxon>
        <taxon>Sar</taxon>
        <taxon>Stramenopiles</taxon>
        <taxon>Oomycota</taxon>
        <taxon>Saprolegniomycetes</taxon>
        <taxon>Saprolegniales</taxon>
        <taxon>Verrucalvaceae</taxon>
        <taxon>Aphanomyces</taxon>
    </lineage>
</organism>
<protein>
    <recommendedName>
        <fullName evidence="5">LNR domain-containing protein</fullName>
    </recommendedName>
</protein>
<keyword evidence="3" id="KW-0472">Membrane</keyword>
<keyword evidence="3" id="KW-0812">Transmembrane</keyword>
<evidence type="ECO:0000313" key="4">
    <source>
        <dbReference type="EMBL" id="ETV84006.1"/>
    </source>
</evidence>
<keyword evidence="3" id="KW-1133">Transmembrane helix</keyword>
<dbReference type="EMBL" id="KI913119">
    <property type="protein sequence ID" value="ETV84006.1"/>
    <property type="molecule type" value="Genomic_DNA"/>
</dbReference>
<evidence type="ECO:0008006" key="5">
    <source>
        <dbReference type="Google" id="ProtNLM"/>
    </source>
</evidence>
<feature type="transmembrane region" description="Helical" evidence="3">
    <location>
        <begin position="315"/>
        <end position="335"/>
    </location>
</feature>
<dbReference type="Gene3D" id="3.80.10.10">
    <property type="entry name" value="Ribonuclease Inhibitor"/>
    <property type="match status" value="1"/>
</dbReference>
<dbReference type="PANTHER" id="PTHR45712:SF31">
    <property type="entry name" value="PODOCAN"/>
    <property type="match status" value="1"/>
</dbReference>
<keyword evidence="1" id="KW-0433">Leucine-rich repeat</keyword>
<proteinExistence type="predicted"/>
<keyword evidence="2" id="KW-0677">Repeat</keyword>
<dbReference type="AlphaFoldDB" id="W4GXE0"/>
<dbReference type="GeneID" id="20805364"/>
<dbReference type="RefSeq" id="XP_009825698.1">
    <property type="nucleotide sequence ID" value="XM_009827396.1"/>
</dbReference>
<dbReference type="SUPFAM" id="SSF52058">
    <property type="entry name" value="L domain-like"/>
    <property type="match status" value="1"/>
</dbReference>
<dbReference type="PANTHER" id="PTHR45712">
    <property type="entry name" value="AGAP008170-PA"/>
    <property type="match status" value="1"/>
</dbReference>
<feature type="transmembrane region" description="Helical" evidence="3">
    <location>
        <begin position="206"/>
        <end position="225"/>
    </location>
</feature>
<reference evidence="4" key="1">
    <citation type="submission" date="2013-12" db="EMBL/GenBank/DDBJ databases">
        <title>The Genome Sequence of Aphanomyces astaci APO3.</title>
        <authorList>
            <consortium name="The Broad Institute Genomics Platform"/>
            <person name="Russ C."/>
            <person name="Tyler B."/>
            <person name="van West P."/>
            <person name="Dieguez-Uribeondo J."/>
            <person name="Young S.K."/>
            <person name="Zeng Q."/>
            <person name="Gargeya S."/>
            <person name="Fitzgerald M."/>
            <person name="Abouelleil A."/>
            <person name="Alvarado L."/>
            <person name="Chapman S.B."/>
            <person name="Gainer-Dewar J."/>
            <person name="Goldberg J."/>
            <person name="Griggs A."/>
            <person name="Gujja S."/>
            <person name="Hansen M."/>
            <person name="Howarth C."/>
            <person name="Imamovic A."/>
            <person name="Ireland A."/>
            <person name="Larimer J."/>
            <person name="McCowan C."/>
            <person name="Murphy C."/>
            <person name="Pearson M."/>
            <person name="Poon T.W."/>
            <person name="Priest M."/>
            <person name="Roberts A."/>
            <person name="Saif S."/>
            <person name="Shea T."/>
            <person name="Sykes S."/>
            <person name="Wortman J."/>
            <person name="Nusbaum C."/>
            <person name="Birren B."/>
        </authorList>
    </citation>
    <scope>NUCLEOTIDE SEQUENCE [LARGE SCALE GENOMIC DNA]</scope>
    <source>
        <strain evidence="4">APO3</strain>
    </source>
</reference>
<feature type="transmembrane region" description="Helical" evidence="3">
    <location>
        <begin position="164"/>
        <end position="186"/>
    </location>
</feature>
<dbReference type="InterPro" id="IPR032675">
    <property type="entry name" value="LRR_dom_sf"/>
</dbReference>
<accession>W4GXE0</accession>
<feature type="transmembrane region" description="Helical" evidence="3">
    <location>
        <begin position="59"/>
        <end position="81"/>
    </location>
</feature>
<feature type="transmembrane region" description="Helical" evidence="3">
    <location>
        <begin position="260"/>
        <end position="277"/>
    </location>
</feature>
<dbReference type="PROSITE" id="PS51450">
    <property type="entry name" value="LRR"/>
    <property type="match status" value="1"/>
</dbReference>
<sequence>MHTVMPASTATLLANSPYLFGWAERWTIAAVTFTLHSASLLYLVCFAFFYFVISAENAVILQLFAPKVQSVAFVLVALLHLHGLSRVVFPRCFGTALVKFYLDDIPTSLVGKLVHLYHKYFSRYGVFGLHGSLYEMRVTFKQIVQVPAQAYQAYQMSVYLTNPALCALYTTLLACDCLFVPCFLFSTHEFTRLWGPGFVDALFDFTLSAGFPLAIIFHAFVDYFVAGNDALVWNKTWLNQMIMMARFVSVTNVVDMLSTLLPFVTCYVSLTALYSAVQLRMGDMAMHESSMRRAAELVTVRVKNVNVLLRICRRAFLFVSAVAGIFLCTMAGTSVTRESCAPGCRLQTFPWFTKQCNCVMMRQNCVLHPIANDDVDAFVLNHVANAFDIALVQCNLPHGLSQQTLHSLTNLYSLSLRLTNTVEWKLEPTDLPPSLTMLYFQDQVVPRLPTILDRNVNKLRYMFLRNITITGDEGATAMSVYKNLTMLSLTNMSLTVVPLNVLDQVGLTQLEFSYNRLVSFPDQLLALRNLQTLSLEFNLISSIPSAFVRQFPSSLKTIYLDGNPLLALPLDTDFALIQSQRLRIRGTPMCDRLYAAARKYQVATLPPLEQQIVGILDDVCSPDCSVGCHARFVGNTVCESVCLVPSCNFDTKAAEFVASGTSGSDCFGLTTGWEPS</sequence>
<name>W4GXE0_APHAT</name>
<gene>
    <name evidence="4" type="ORF">H257_03368</name>
</gene>
<evidence type="ECO:0000256" key="1">
    <source>
        <dbReference type="ARBA" id="ARBA00022614"/>
    </source>
</evidence>
<dbReference type="GO" id="GO:0005615">
    <property type="term" value="C:extracellular space"/>
    <property type="evidence" value="ECO:0007669"/>
    <property type="project" value="TreeGrafter"/>
</dbReference>
<dbReference type="STRING" id="112090.W4GXE0"/>
<evidence type="ECO:0000256" key="3">
    <source>
        <dbReference type="SAM" id="Phobius"/>
    </source>
</evidence>
<evidence type="ECO:0000256" key="2">
    <source>
        <dbReference type="ARBA" id="ARBA00022737"/>
    </source>
</evidence>
<feature type="transmembrane region" description="Helical" evidence="3">
    <location>
        <begin position="26"/>
        <end position="53"/>
    </location>
</feature>
<feature type="transmembrane region" description="Helical" evidence="3">
    <location>
        <begin position="237"/>
        <end position="254"/>
    </location>
</feature>
<dbReference type="InterPro" id="IPR001611">
    <property type="entry name" value="Leu-rich_rpt"/>
</dbReference>
<dbReference type="VEuPathDB" id="FungiDB:H257_03368"/>
<dbReference type="InterPro" id="IPR050333">
    <property type="entry name" value="SLRP"/>
</dbReference>